<proteinExistence type="predicted"/>
<dbReference type="Proteomes" id="UP000327493">
    <property type="component" value="Unassembled WGS sequence"/>
</dbReference>
<feature type="non-terminal residue" evidence="2">
    <location>
        <position position="1"/>
    </location>
</feature>
<protein>
    <submittedName>
        <fullName evidence="2">Uncharacterized protein</fullName>
    </submittedName>
</protein>
<accession>A0A5J5CE15</accession>
<feature type="compositionally biased region" description="Basic and acidic residues" evidence="1">
    <location>
        <begin position="80"/>
        <end position="89"/>
    </location>
</feature>
<comment type="caution">
    <text evidence="2">The sequence shown here is derived from an EMBL/GenBank/DDBJ whole genome shotgun (WGS) entry which is preliminary data.</text>
</comment>
<name>A0A5J5CE15_9PERO</name>
<sequence length="89" mass="10112">IYCYTAELHLRSGERLTLKQHVDIVDVQGDGPPLHQIISGVKLVEMKPEAMFDRAAICGAPDRDCHRRTQSHTGAASKKTHWETKYRNQ</sequence>
<evidence type="ECO:0000256" key="1">
    <source>
        <dbReference type="SAM" id="MobiDB-lite"/>
    </source>
</evidence>
<evidence type="ECO:0000313" key="2">
    <source>
        <dbReference type="EMBL" id="KAA8578681.1"/>
    </source>
</evidence>
<reference evidence="2 3" key="1">
    <citation type="submission" date="2019-08" db="EMBL/GenBank/DDBJ databases">
        <title>A chromosome-level genome assembly, high-density linkage maps, and genome scans reveal the genomic architecture of hybrid incompatibilities underlying speciation via character displacement in darters (Percidae: Etheostominae).</title>
        <authorList>
            <person name="Moran R.L."/>
            <person name="Catchen J.M."/>
            <person name="Fuller R.C."/>
        </authorList>
    </citation>
    <scope>NUCLEOTIDE SEQUENCE [LARGE SCALE GENOMIC DNA]</scope>
    <source>
        <strain evidence="2">EspeVRDwgs_2016</strain>
        <tissue evidence="2">Muscle</tissue>
    </source>
</reference>
<dbReference type="EMBL" id="VOFY01000298">
    <property type="protein sequence ID" value="KAA8578681.1"/>
    <property type="molecule type" value="Genomic_DNA"/>
</dbReference>
<evidence type="ECO:0000313" key="3">
    <source>
        <dbReference type="Proteomes" id="UP000327493"/>
    </source>
</evidence>
<keyword evidence="3" id="KW-1185">Reference proteome</keyword>
<organism evidence="2 3">
    <name type="scientific">Etheostoma spectabile</name>
    <name type="common">orangethroat darter</name>
    <dbReference type="NCBI Taxonomy" id="54343"/>
    <lineage>
        <taxon>Eukaryota</taxon>
        <taxon>Metazoa</taxon>
        <taxon>Chordata</taxon>
        <taxon>Craniata</taxon>
        <taxon>Vertebrata</taxon>
        <taxon>Euteleostomi</taxon>
        <taxon>Actinopterygii</taxon>
        <taxon>Neopterygii</taxon>
        <taxon>Teleostei</taxon>
        <taxon>Neoteleostei</taxon>
        <taxon>Acanthomorphata</taxon>
        <taxon>Eupercaria</taxon>
        <taxon>Perciformes</taxon>
        <taxon>Percoidei</taxon>
        <taxon>Percidae</taxon>
        <taxon>Etheostomatinae</taxon>
        <taxon>Etheostoma</taxon>
    </lineage>
</organism>
<gene>
    <name evidence="2" type="ORF">FQN60_017501</name>
</gene>
<feature type="region of interest" description="Disordered" evidence="1">
    <location>
        <begin position="64"/>
        <end position="89"/>
    </location>
</feature>
<dbReference type="AlphaFoldDB" id="A0A5J5CE15"/>